<dbReference type="PANTHER" id="PTHR24271:SF47">
    <property type="entry name" value="KALLIKREIN-1"/>
    <property type="match status" value="1"/>
</dbReference>
<keyword evidence="6" id="KW-0732">Signal</keyword>
<dbReference type="GO" id="GO:0006508">
    <property type="term" value="P:proteolysis"/>
    <property type="evidence" value="ECO:0007669"/>
    <property type="project" value="UniProtKB-KW"/>
</dbReference>
<dbReference type="GO" id="GO:0004252">
    <property type="term" value="F:serine-type endopeptidase activity"/>
    <property type="evidence" value="ECO:0007669"/>
    <property type="project" value="InterPro"/>
</dbReference>
<dbReference type="FunFam" id="2.40.10.10:FF:000010">
    <property type="entry name" value="Kallikrein related peptidase 11"/>
    <property type="match status" value="1"/>
</dbReference>
<sequence length="261" mass="28769">MTFLCILAVLGLVAGIVSLEESRVCEPHSRPWQVRLHGAGSQSCSGVLIDKWWIITAFACFPVSDSTTASLGEHDLKADEGTEQHITVAEVIPHSPYRSPLHSLTMVRLSRPAQLNQYVRPLPLPGKCPQPGDTCSVSGWGSTGPNPNEFPGLLKCLKVPIVDRQTCESTFDEFIYWSEGMVCAGRANTDNCLRDGGAVLECDGQLQGVQWFDHSCNDPSHPSVYTKLCLYNRWINNVMDHFTPFDTTPEPSTATQMMSNE</sequence>
<dbReference type="InterPro" id="IPR001254">
    <property type="entry name" value="Trypsin_dom"/>
</dbReference>
<dbReference type="Pfam" id="PF00089">
    <property type="entry name" value="Trypsin"/>
    <property type="match status" value="1"/>
</dbReference>
<evidence type="ECO:0000256" key="6">
    <source>
        <dbReference type="SAM" id="SignalP"/>
    </source>
</evidence>
<dbReference type="PANTHER" id="PTHR24271">
    <property type="entry name" value="KALLIKREIN-RELATED"/>
    <property type="match status" value="1"/>
</dbReference>
<dbReference type="InterPro" id="IPR009003">
    <property type="entry name" value="Peptidase_S1_PA"/>
</dbReference>
<evidence type="ECO:0000313" key="8">
    <source>
        <dbReference type="Ensembl" id="ENSNMLP00000019821.1"/>
    </source>
</evidence>
<evidence type="ECO:0000313" key="9">
    <source>
        <dbReference type="Proteomes" id="UP000694523"/>
    </source>
</evidence>
<dbReference type="SMART" id="SM00020">
    <property type="entry name" value="Tryp_SPc"/>
    <property type="match status" value="1"/>
</dbReference>
<dbReference type="PROSITE" id="PS50240">
    <property type="entry name" value="TRYPSIN_DOM"/>
    <property type="match status" value="1"/>
</dbReference>
<proteinExistence type="inferred from homology"/>
<dbReference type="Proteomes" id="UP000694523">
    <property type="component" value="Unplaced"/>
</dbReference>
<dbReference type="InterPro" id="IPR043504">
    <property type="entry name" value="Peptidase_S1_PA_chymotrypsin"/>
</dbReference>
<feature type="chain" id="PRO_5034226691" description="Peptidase S1 domain-containing protein" evidence="6">
    <location>
        <begin position="20"/>
        <end position="261"/>
    </location>
</feature>
<dbReference type="CDD" id="cd00190">
    <property type="entry name" value="Tryp_SPc"/>
    <property type="match status" value="1"/>
</dbReference>
<protein>
    <recommendedName>
        <fullName evidence="7">Peptidase S1 domain-containing protein</fullName>
    </recommendedName>
</protein>
<evidence type="ECO:0000256" key="4">
    <source>
        <dbReference type="ARBA" id="ARBA00022825"/>
    </source>
</evidence>
<reference evidence="8" key="1">
    <citation type="submission" date="2025-08" db="UniProtKB">
        <authorList>
            <consortium name="Ensembl"/>
        </authorList>
    </citation>
    <scope>IDENTIFICATION</scope>
</reference>
<reference evidence="8" key="2">
    <citation type="submission" date="2025-09" db="UniProtKB">
        <authorList>
            <consortium name="Ensembl"/>
        </authorList>
    </citation>
    <scope>IDENTIFICATION</scope>
</reference>
<keyword evidence="4" id="KW-0720">Serine protease</keyword>
<evidence type="ECO:0000256" key="1">
    <source>
        <dbReference type="ARBA" id="ARBA00009228"/>
    </source>
</evidence>
<keyword evidence="5" id="KW-1015">Disulfide bond</keyword>
<evidence type="ECO:0000256" key="5">
    <source>
        <dbReference type="ARBA" id="ARBA00023157"/>
    </source>
</evidence>
<evidence type="ECO:0000256" key="2">
    <source>
        <dbReference type="ARBA" id="ARBA00022670"/>
    </source>
</evidence>
<organism evidence="8 9">
    <name type="scientific">Neogobius melanostomus</name>
    <name type="common">round goby</name>
    <dbReference type="NCBI Taxonomy" id="47308"/>
    <lineage>
        <taxon>Eukaryota</taxon>
        <taxon>Metazoa</taxon>
        <taxon>Chordata</taxon>
        <taxon>Craniata</taxon>
        <taxon>Vertebrata</taxon>
        <taxon>Euteleostomi</taxon>
        <taxon>Actinopterygii</taxon>
        <taxon>Neopterygii</taxon>
        <taxon>Teleostei</taxon>
        <taxon>Neoteleostei</taxon>
        <taxon>Acanthomorphata</taxon>
        <taxon>Gobiaria</taxon>
        <taxon>Gobiiformes</taxon>
        <taxon>Gobioidei</taxon>
        <taxon>Gobiidae</taxon>
        <taxon>Benthophilinae</taxon>
        <taxon>Neogobiini</taxon>
        <taxon>Neogobius</taxon>
    </lineage>
</organism>
<dbReference type="GO" id="GO:0030141">
    <property type="term" value="C:secretory granule"/>
    <property type="evidence" value="ECO:0007669"/>
    <property type="project" value="TreeGrafter"/>
</dbReference>
<dbReference type="AlphaFoldDB" id="A0A8C6TGM1"/>
<accession>A0A8C6TGM1</accession>
<keyword evidence="3" id="KW-0378">Hydrolase</keyword>
<evidence type="ECO:0000259" key="7">
    <source>
        <dbReference type="PROSITE" id="PS50240"/>
    </source>
</evidence>
<comment type="similarity">
    <text evidence="1">Belongs to the peptidase S1 family. Snake venom subfamily.</text>
</comment>
<evidence type="ECO:0000256" key="3">
    <source>
        <dbReference type="ARBA" id="ARBA00022801"/>
    </source>
</evidence>
<dbReference type="SUPFAM" id="SSF50494">
    <property type="entry name" value="Trypsin-like serine proteases"/>
    <property type="match status" value="1"/>
</dbReference>
<keyword evidence="2" id="KW-0645">Protease</keyword>
<feature type="signal peptide" evidence="6">
    <location>
        <begin position="1"/>
        <end position="19"/>
    </location>
</feature>
<keyword evidence="9" id="KW-1185">Reference proteome</keyword>
<dbReference type="Gene3D" id="2.40.10.10">
    <property type="entry name" value="Trypsin-like serine proteases"/>
    <property type="match status" value="2"/>
</dbReference>
<name>A0A8C6TGM1_9GOBI</name>
<dbReference type="Ensembl" id="ENSNMLT00000022255.1">
    <property type="protein sequence ID" value="ENSNMLP00000019821.1"/>
    <property type="gene ID" value="ENSNMLG00000012978.1"/>
</dbReference>
<feature type="domain" description="Peptidase S1" evidence="7">
    <location>
        <begin position="12"/>
        <end position="240"/>
    </location>
</feature>